<dbReference type="PANTHER" id="PTHR37529:SF1">
    <property type="entry name" value="TRANSPOSASE INSG FOR INSERTION SEQUENCE ELEMENT IS4-RELATED"/>
    <property type="match status" value="1"/>
</dbReference>
<evidence type="ECO:0000313" key="2">
    <source>
        <dbReference type="Proteomes" id="UP000238186"/>
    </source>
</evidence>
<dbReference type="PANTHER" id="PTHR37529">
    <property type="entry name" value="TRANSPOSASE INSG FOR INSERTION SEQUENCE ELEMENT IS4-RELATED"/>
    <property type="match status" value="1"/>
</dbReference>
<comment type="caution">
    <text evidence="1">The sequence shown here is derived from an EMBL/GenBank/DDBJ whole genome shotgun (WGS) entry which is preliminary data.</text>
</comment>
<proteinExistence type="predicted"/>
<dbReference type="Proteomes" id="UP000238186">
    <property type="component" value="Unassembled WGS sequence"/>
</dbReference>
<sequence>QMIKMAEHLKGYWPNQLSFSESCGMVMRMLMTLQGASPGRIPELMRDLASMGQLVKLPARRGRAFPRVVKERPWKYPTAPNKEPVSCLTDWHYSARRGLVVPAITLQVDLPASRYHHTFCQ</sequence>
<dbReference type="AlphaFoldDB" id="A0A2S8D7N5"/>
<name>A0A2S8D7N5_SHIDY</name>
<protein>
    <submittedName>
        <fullName evidence="1">IS4 family transposase</fullName>
    </submittedName>
</protein>
<accession>A0A2S8D7N5</accession>
<dbReference type="EMBL" id="PUGT01000432">
    <property type="protein sequence ID" value="PQN01489.1"/>
    <property type="molecule type" value="Genomic_DNA"/>
</dbReference>
<reference evidence="1 2" key="1">
    <citation type="submission" date="2018-02" db="EMBL/GenBank/DDBJ databases">
        <title>Distribution and characterization of Shiga toxin converting temperate phage carried by Shigella flexneri in Hispaniola.</title>
        <authorList>
            <person name="Fogolari M."/>
            <person name="Mavian C."/>
            <person name="Angeletti S."/>
            <person name="Salemi M."/>
            <person name="Lampel K.A."/>
            <person name="Maurelli A.T."/>
        </authorList>
    </citation>
    <scope>NUCLEOTIDE SEQUENCE [LARGE SCALE GENOMIC DNA]</scope>
    <source>
        <strain evidence="1 2">BS979</strain>
    </source>
</reference>
<gene>
    <name evidence="1" type="ORF">C5K18_21100</name>
</gene>
<evidence type="ECO:0000313" key="1">
    <source>
        <dbReference type="EMBL" id="PQN01489.1"/>
    </source>
</evidence>
<feature type="non-terminal residue" evidence="1">
    <location>
        <position position="1"/>
    </location>
</feature>
<organism evidence="1 2">
    <name type="scientific">Shigella dysenteriae</name>
    <dbReference type="NCBI Taxonomy" id="622"/>
    <lineage>
        <taxon>Bacteria</taxon>
        <taxon>Pseudomonadati</taxon>
        <taxon>Pseudomonadota</taxon>
        <taxon>Gammaproteobacteria</taxon>
        <taxon>Enterobacterales</taxon>
        <taxon>Enterobacteriaceae</taxon>
        <taxon>Shigella</taxon>
    </lineage>
</organism>